<gene>
    <name evidence="3" type="ORF">SNR37_003223</name>
</gene>
<evidence type="ECO:0000259" key="2">
    <source>
        <dbReference type="Pfam" id="PF14347"/>
    </source>
</evidence>
<organism evidence="3 4">
    <name type="scientific">Agarivorans aestuarii</name>
    <dbReference type="NCBI Taxonomy" id="1563703"/>
    <lineage>
        <taxon>Bacteria</taxon>
        <taxon>Pseudomonadati</taxon>
        <taxon>Pseudomonadota</taxon>
        <taxon>Gammaproteobacteria</taxon>
        <taxon>Alteromonadales</taxon>
        <taxon>Alteromonadaceae</taxon>
        <taxon>Agarivorans</taxon>
    </lineage>
</organism>
<sequence length="145" mass="15269">MDNFIPAKSSIWFALLAAVLFAPLTWAQTKAPEGASVYIISPADGAVVSSPFTVSFGLKGMGVAPAGTDNAKTGHHHLLIDVAELPALDMPVPADEQHLHFGGGQTETSIELAPGEHTLQLLLGDMTHIPHSPPIMSEKITITVK</sequence>
<feature type="domain" description="DUF4399" evidence="2">
    <location>
        <begin position="54"/>
        <end position="145"/>
    </location>
</feature>
<dbReference type="InterPro" id="IPR025512">
    <property type="entry name" value="DUF4399"/>
</dbReference>
<comment type="caution">
    <text evidence="3">The sequence shown here is derived from an EMBL/GenBank/DDBJ whole genome shotgun (WGS) entry which is preliminary data.</text>
</comment>
<keyword evidence="1" id="KW-0732">Signal</keyword>
<feature type="signal peptide" evidence="1">
    <location>
        <begin position="1"/>
        <end position="27"/>
    </location>
</feature>
<proteinExistence type="predicted"/>
<dbReference type="Pfam" id="PF14347">
    <property type="entry name" value="DUF4399"/>
    <property type="match status" value="1"/>
</dbReference>
<dbReference type="Proteomes" id="UP001310248">
    <property type="component" value="Unassembled WGS sequence"/>
</dbReference>
<dbReference type="RefSeq" id="WP_329775041.1">
    <property type="nucleotide sequence ID" value="NZ_JAYDYW010000006.1"/>
</dbReference>
<protein>
    <submittedName>
        <fullName evidence="3">DUF4399 domain-containing protein</fullName>
    </submittedName>
</protein>
<dbReference type="EMBL" id="JAYDYW010000006">
    <property type="protein sequence ID" value="MEE1673796.1"/>
    <property type="molecule type" value="Genomic_DNA"/>
</dbReference>
<evidence type="ECO:0000256" key="1">
    <source>
        <dbReference type="SAM" id="SignalP"/>
    </source>
</evidence>
<evidence type="ECO:0000313" key="4">
    <source>
        <dbReference type="Proteomes" id="UP001310248"/>
    </source>
</evidence>
<feature type="chain" id="PRO_5045451995" evidence="1">
    <location>
        <begin position="28"/>
        <end position="145"/>
    </location>
</feature>
<keyword evidence="4" id="KW-1185">Reference proteome</keyword>
<evidence type="ECO:0000313" key="3">
    <source>
        <dbReference type="EMBL" id="MEE1673796.1"/>
    </source>
</evidence>
<reference evidence="4" key="1">
    <citation type="submission" date="2023-07" db="EMBL/GenBank/DDBJ databases">
        <title>Draft genome sequence of Agarivorans aestuarii strain ZMCS4, a CAZymes producing bacteria isolated from the marine brown algae Clodostephus spongiosus.</title>
        <authorList>
            <person name="Lorente B."/>
            <person name="Cabral C."/>
            <person name="Frias J."/>
            <person name="Faria J."/>
            <person name="Toubarro D."/>
        </authorList>
    </citation>
    <scope>NUCLEOTIDE SEQUENCE [LARGE SCALE GENOMIC DNA]</scope>
    <source>
        <strain evidence="4">ZMCS4</strain>
    </source>
</reference>
<accession>A0ABU7G3L6</accession>
<name>A0ABU7G3L6_9ALTE</name>